<accession>A0A4U7MTA0</accession>
<dbReference type="RefSeq" id="WP_138017595.1">
    <property type="nucleotide sequence ID" value="NZ_SULI01000048.1"/>
</dbReference>
<dbReference type="Gene3D" id="3.90.550.10">
    <property type="entry name" value="Spore Coat Polysaccharide Biosynthesis Protein SpsA, Chain A"/>
    <property type="match status" value="1"/>
</dbReference>
<dbReference type="GO" id="GO:0044010">
    <property type="term" value="P:single-species biofilm formation"/>
    <property type="evidence" value="ECO:0007669"/>
    <property type="project" value="TreeGrafter"/>
</dbReference>
<dbReference type="GO" id="GO:0016740">
    <property type="term" value="F:transferase activity"/>
    <property type="evidence" value="ECO:0007669"/>
    <property type="project" value="UniProtKB-KW"/>
</dbReference>
<dbReference type="InterPro" id="IPR050834">
    <property type="entry name" value="Glycosyltransf_2"/>
</dbReference>
<dbReference type="PANTHER" id="PTHR43685:SF2">
    <property type="entry name" value="GLYCOSYLTRANSFERASE 2-LIKE DOMAIN-CONTAINING PROTEIN"/>
    <property type="match status" value="1"/>
</dbReference>
<dbReference type="InterPro" id="IPR001173">
    <property type="entry name" value="Glyco_trans_2-like"/>
</dbReference>
<dbReference type="CDD" id="cd00761">
    <property type="entry name" value="Glyco_tranf_GTA_type"/>
    <property type="match status" value="1"/>
</dbReference>
<gene>
    <name evidence="2" type="ORF">FAP39_17170</name>
</gene>
<dbReference type="SUPFAM" id="SSF53448">
    <property type="entry name" value="Nucleotide-diphospho-sugar transferases"/>
    <property type="match status" value="1"/>
</dbReference>
<dbReference type="Proteomes" id="UP000306575">
    <property type="component" value="Unassembled WGS sequence"/>
</dbReference>
<evidence type="ECO:0000259" key="1">
    <source>
        <dbReference type="Pfam" id="PF00535"/>
    </source>
</evidence>
<evidence type="ECO:0000313" key="2">
    <source>
        <dbReference type="EMBL" id="TKZ15454.1"/>
    </source>
</evidence>
<reference evidence="2 3" key="1">
    <citation type="submission" date="2019-04" db="EMBL/GenBank/DDBJ databases">
        <title>Genome sequence of Pelagicola litoralis CL-ES2.</title>
        <authorList>
            <person name="Cao J."/>
        </authorList>
    </citation>
    <scope>NUCLEOTIDE SEQUENCE [LARGE SCALE GENOMIC DNA]</scope>
    <source>
        <strain evidence="2 3">CL-ES2</strain>
    </source>
</reference>
<dbReference type="Pfam" id="PF00535">
    <property type="entry name" value="Glycos_transf_2"/>
    <property type="match status" value="1"/>
</dbReference>
<evidence type="ECO:0000313" key="3">
    <source>
        <dbReference type="Proteomes" id="UP000306575"/>
    </source>
</evidence>
<name>A0A4U7MTA0_9RHOB</name>
<protein>
    <submittedName>
        <fullName evidence="2">Glycosyltransferase family 2 protein</fullName>
    </submittedName>
</protein>
<dbReference type="InterPro" id="IPR029044">
    <property type="entry name" value="Nucleotide-diphossugar_trans"/>
</dbReference>
<dbReference type="PANTHER" id="PTHR43685">
    <property type="entry name" value="GLYCOSYLTRANSFERASE"/>
    <property type="match status" value="1"/>
</dbReference>
<sequence length="152" mass="16462">MISVIIPAYNAGAYIKAALLSVFRQNVEIGFEILVCDDGSVDDTHQVVDEMSQKHPAIKLFRHAENLGTSAARNLLLEKLDVNSNYVIFLDADDILANGAIEKSLAVLRANPLARFVTGMYQVVPTKALETGEPVSPEWPTVGGGHAVCRDV</sequence>
<proteinExistence type="predicted"/>
<organism evidence="2 3">
    <name type="scientific">Shimia litoralis</name>
    <dbReference type="NCBI Taxonomy" id="420403"/>
    <lineage>
        <taxon>Bacteria</taxon>
        <taxon>Pseudomonadati</taxon>
        <taxon>Pseudomonadota</taxon>
        <taxon>Alphaproteobacteria</taxon>
        <taxon>Rhodobacterales</taxon>
        <taxon>Roseobacteraceae</taxon>
    </lineage>
</organism>
<keyword evidence="3" id="KW-1185">Reference proteome</keyword>
<feature type="domain" description="Glycosyltransferase 2-like" evidence="1">
    <location>
        <begin position="3"/>
        <end position="117"/>
    </location>
</feature>
<comment type="caution">
    <text evidence="2">The sequence shown here is derived from an EMBL/GenBank/DDBJ whole genome shotgun (WGS) entry which is preliminary data.</text>
</comment>
<keyword evidence="2" id="KW-0808">Transferase</keyword>
<dbReference type="EMBL" id="SULI01000048">
    <property type="protein sequence ID" value="TKZ15454.1"/>
    <property type="molecule type" value="Genomic_DNA"/>
</dbReference>
<dbReference type="AlphaFoldDB" id="A0A4U7MTA0"/>
<dbReference type="OrthoDB" id="5291101at2"/>